<organism evidence="2 3">
    <name type="scientific">Streptomyces bungoensis</name>
    <dbReference type="NCBI Taxonomy" id="285568"/>
    <lineage>
        <taxon>Bacteria</taxon>
        <taxon>Bacillati</taxon>
        <taxon>Actinomycetota</taxon>
        <taxon>Actinomycetes</taxon>
        <taxon>Kitasatosporales</taxon>
        <taxon>Streptomycetaceae</taxon>
        <taxon>Streptomyces</taxon>
    </lineage>
</organism>
<gene>
    <name evidence="2" type="ORF">AQJ66_36175</name>
</gene>
<evidence type="ECO:0000313" key="2">
    <source>
        <dbReference type="EMBL" id="KUN75303.1"/>
    </source>
</evidence>
<evidence type="ECO:0000313" key="3">
    <source>
        <dbReference type="Proteomes" id="UP000053024"/>
    </source>
</evidence>
<reference evidence="2 3" key="1">
    <citation type="submission" date="2015-10" db="EMBL/GenBank/DDBJ databases">
        <title>Draft genome sequence of Streptomyces bungoensis DSM 41781, type strain for the species Streptomyces bungoensis.</title>
        <authorList>
            <person name="Ruckert C."/>
            <person name="Winkler A."/>
            <person name="Kalinowski J."/>
            <person name="Kampfer P."/>
            <person name="Glaeser S."/>
        </authorList>
    </citation>
    <scope>NUCLEOTIDE SEQUENCE [LARGE SCALE GENOMIC DNA]</scope>
    <source>
        <strain evidence="2 3">DSM 41781</strain>
    </source>
</reference>
<protein>
    <submittedName>
        <fullName evidence="2">Uncharacterized protein</fullName>
    </submittedName>
</protein>
<dbReference type="Proteomes" id="UP000053024">
    <property type="component" value="Unassembled WGS sequence"/>
</dbReference>
<keyword evidence="3" id="KW-1185">Reference proteome</keyword>
<sequence length="87" mass="9597">MMSGSQSQEPQETITGDGPHSSTETSSARKPDHPFGFYSRSHKDSVWEAAAHQPGHIGKRLAEKWSAWNESDTPRASPVEPDQEHGK</sequence>
<proteinExistence type="predicted"/>
<feature type="compositionally biased region" description="Polar residues" evidence="1">
    <location>
        <begin position="1"/>
        <end position="26"/>
    </location>
</feature>
<dbReference type="AlphaFoldDB" id="A0A101SK48"/>
<evidence type="ECO:0000256" key="1">
    <source>
        <dbReference type="SAM" id="MobiDB-lite"/>
    </source>
</evidence>
<comment type="caution">
    <text evidence="2">The sequence shown here is derived from an EMBL/GenBank/DDBJ whole genome shotgun (WGS) entry which is preliminary data.</text>
</comment>
<dbReference type="EMBL" id="LMWX01000097">
    <property type="protein sequence ID" value="KUN75303.1"/>
    <property type="molecule type" value="Genomic_DNA"/>
</dbReference>
<feature type="region of interest" description="Disordered" evidence="1">
    <location>
        <begin position="1"/>
        <end position="87"/>
    </location>
</feature>
<name>A0A101SK48_9ACTN</name>
<accession>A0A101SK48</accession>